<keyword evidence="1" id="KW-0472">Membrane</keyword>
<feature type="transmembrane region" description="Helical" evidence="1">
    <location>
        <begin position="55"/>
        <end position="76"/>
    </location>
</feature>
<name>A0A812B414_ACAPH</name>
<dbReference type="EMBL" id="CAHIKZ030000308">
    <property type="protein sequence ID" value="CAE1167820.1"/>
    <property type="molecule type" value="Genomic_DNA"/>
</dbReference>
<keyword evidence="3" id="KW-1185">Reference proteome</keyword>
<keyword evidence="1" id="KW-1133">Transmembrane helix</keyword>
<comment type="caution">
    <text evidence="2">The sequence shown here is derived from an EMBL/GenBank/DDBJ whole genome shotgun (WGS) entry which is preliminary data.</text>
</comment>
<feature type="transmembrane region" description="Helical" evidence="1">
    <location>
        <begin position="115"/>
        <end position="135"/>
    </location>
</feature>
<evidence type="ECO:0000313" key="2">
    <source>
        <dbReference type="EMBL" id="CAE1167820.1"/>
    </source>
</evidence>
<keyword evidence="1" id="KW-0812">Transmembrane</keyword>
<organism evidence="2 3">
    <name type="scientific">Acanthosepion pharaonis</name>
    <name type="common">Pharaoh cuttlefish</name>
    <name type="synonym">Sepia pharaonis</name>
    <dbReference type="NCBI Taxonomy" id="158019"/>
    <lineage>
        <taxon>Eukaryota</taxon>
        <taxon>Metazoa</taxon>
        <taxon>Spiralia</taxon>
        <taxon>Lophotrochozoa</taxon>
        <taxon>Mollusca</taxon>
        <taxon>Cephalopoda</taxon>
        <taxon>Coleoidea</taxon>
        <taxon>Decapodiformes</taxon>
        <taxon>Sepiida</taxon>
        <taxon>Sepiina</taxon>
        <taxon>Sepiidae</taxon>
        <taxon>Acanthosepion</taxon>
    </lineage>
</organism>
<proteinExistence type="predicted"/>
<feature type="transmembrane region" description="Helical" evidence="1">
    <location>
        <begin position="155"/>
        <end position="172"/>
    </location>
</feature>
<feature type="transmembrane region" description="Helical" evidence="1">
    <location>
        <begin position="88"/>
        <end position="108"/>
    </location>
</feature>
<protein>
    <submittedName>
        <fullName evidence="2">Uncharacterized protein</fullName>
    </submittedName>
</protein>
<accession>A0A812B414</accession>
<sequence length="173" mass="19375">MSHLSVTVSVFPHLYFFLYDSLFSTCLSFFLSLSPCFCLSLVFSMRLLLFRMFLLLSDTLFFFLSLSPIFCTAHTFQHISLSSRHSLLLTVLLLSLHDSCSSTCLSFFLSLSPPFCFFLSFFLYDTPFSACLAFLSPSPSSSTNALLPSFRHSLLLSATLFLSLNLSLSVLSA</sequence>
<gene>
    <name evidence="2" type="ORF">SPHA_9631</name>
</gene>
<dbReference type="AlphaFoldDB" id="A0A812B414"/>
<evidence type="ECO:0000256" key="1">
    <source>
        <dbReference type="SAM" id="Phobius"/>
    </source>
</evidence>
<feature type="transmembrane region" description="Helical" evidence="1">
    <location>
        <begin position="22"/>
        <end position="43"/>
    </location>
</feature>
<reference evidence="2" key="1">
    <citation type="submission" date="2021-01" db="EMBL/GenBank/DDBJ databases">
        <authorList>
            <person name="Li R."/>
            <person name="Bekaert M."/>
        </authorList>
    </citation>
    <scope>NUCLEOTIDE SEQUENCE</scope>
    <source>
        <strain evidence="2">Farmed</strain>
    </source>
</reference>
<dbReference type="Proteomes" id="UP000597762">
    <property type="component" value="Unassembled WGS sequence"/>
</dbReference>
<evidence type="ECO:0000313" key="3">
    <source>
        <dbReference type="Proteomes" id="UP000597762"/>
    </source>
</evidence>